<gene>
    <name evidence="1" type="ORF">OMAG_002375</name>
</gene>
<dbReference type="EMBL" id="JYNY01000493">
    <property type="protein sequence ID" value="KJJ83758.1"/>
    <property type="molecule type" value="Genomic_DNA"/>
</dbReference>
<reference evidence="1 2" key="1">
    <citation type="submission" date="2015-02" db="EMBL/GenBank/DDBJ databases">
        <title>Single-cell genomics of uncultivated deep-branching MTB reveals a conserved set of magnetosome genes.</title>
        <authorList>
            <person name="Kolinko S."/>
            <person name="Richter M."/>
            <person name="Glockner F.O."/>
            <person name="Brachmann A."/>
            <person name="Schuler D."/>
        </authorList>
    </citation>
    <scope>NUCLEOTIDE SEQUENCE [LARGE SCALE GENOMIC DNA]</scope>
    <source>
        <strain evidence="1">SKK-01</strain>
    </source>
</reference>
<proteinExistence type="predicted"/>
<dbReference type="Proteomes" id="UP000033428">
    <property type="component" value="Unassembled WGS sequence"/>
</dbReference>
<organism evidence="1 2">
    <name type="scientific">Candidatus Omnitrophus magneticus</name>
    <dbReference type="NCBI Taxonomy" id="1609969"/>
    <lineage>
        <taxon>Bacteria</taxon>
        <taxon>Pseudomonadati</taxon>
        <taxon>Candidatus Omnitrophota</taxon>
        <taxon>Candidatus Omnitrophus</taxon>
    </lineage>
</organism>
<comment type="caution">
    <text evidence="1">The sequence shown here is derived from an EMBL/GenBank/DDBJ whole genome shotgun (WGS) entry which is preliminary data.</text>
</comment>
<keyword evidence="2" id="KW-1185">Reference proteome</keyword>
<sequence>MGFNCSFWVKTINKKSIPHKHFYVNYFFIFFLQTQKIGKLLKLKKFP</sequence>
<dbReference type="AlphaFoldDB" id="A0A0F0CKD1"/>
<protein>
    <submittedName>
        <fullName evidence="1">Uncharacterized protein</fullName>
    </submittedName>
</protein>
<evidence type="ECO:0000313" key="1">
    <source>
        <dbReference type="EMBL" id="KJJ83758.1"/>
    </source>
</evidence>
<accession>A0A0F0CKD1</accession>
<name>A0A0F0CKD1_9BACT</name>
<evidence type="ECO:0000313" key="2">
    <source>
        <dbReference type="Proteomes" id="UP000033428"/>
    </source>
</evidence>